<protein>
    <recommendedName>
        <fullName evidence="4">Oxidoreductase molybdopterin-binding domain-containing protein</fullName>
    </recommendedName>
</protein>
<name>A0A4V2UYL2_9HYPH</name>
<dbReference type="SUPFAM" id="SSF56524">
    <property type="entry name" value="Oxidoreductase molybdopterin-binding domain"/>
    <property type="match status" value="1"/>
</dbReference>
<dbReference type="OrthoDB" id="9798763at2"/>
<proteinExistence type="predicted"/>
<keyword evidence="1" id="KW-0732">Signal</keyword>
<evidence type="ECO:0000313" key="3">
    <source>
        <dbReference type="Proteomes" id="UP000294664"/>
    </source>
</evidence>
<dbReference type="Proteomes" id="UP000294664">
    <property type="component" value="Unassembled WGS sequence"/>
</dbReference>
<dbReference type="EMBL" id="SMAI01000001">
    <property type="protein sequence ID" value="TCT07908.1"/>
    <property type="molecule type" value="Genomic_DNA"/>
</dbReference>
<keyword evidence="3" id="KW-1185">Reference proteome</keyword>
<dbReference type="AlphaFoldDB" id="A0A4V2UYL2"/>
<organism evidence="2 3">
    <name type="scientific">Aquabacter spiritensis</name>
    <dbReference type="NCBI Taxonomy" id="933073"/>
    <lineage>
        <taxon>Bacteria</taxon>
        <taxon>Pseudomonadati</taxon>
        <taxon>Pseudomonadota</taxon>
        <taxon>Alphaproteobacteria</taxon>
        <taxon>Hyphomicrobiales</taxon>
        <taxon>Xanthobacteraceae</taxon>
        <taxon>Aquabacter</taxon>
    </lineage>
</organism>
<feature type="chain" id="PRO_5020923004" description="Oxidoreductase molybdopterin-binding domain-containing protein" evidence="1">
    <location>
        <begin position="22"/>
        <end position="166"/>
    </location>
</feature>
<gene>
    <name evidence="2" type="ORF">EDC64_101427</name>
</gene>
<reference evidence="2 3" key="1">
    <citation type="submission" date="2019-03" db="EMBL/GenBank/DDBJ databases">
        <title>Genomic Encyclopedia of Type Strains, Phase IV (KMG-IV): sequencing the most valuable type-strain genomes for metagenomic binning, comparative biology and taxonomic classification.</title>
        <authorList>
            <person name="Goeker M."/>
        </authorList>
    </citation>
    <scope>NUCLEOTIDE SEQUENCE [LARGE SCALE GENOMIC DNA]</scope>
    <source>
        <strain evidence="2 3">DSM 9035</strain>
    </source>
</reference>
<accession>A0A4V2UYL2</accession>
<feature type="signal peptide" evidence="1">
    <location>
        <begin position="1"/>
        <end position="21"/>
    </location>
</feature>
<evidence type="ECO:0000256" key="1">
    <source>
        <dbReference type="SAM" id="SignalP"/>
    </source>
</evidence>
<dbReference type="InterPro" id="IPR036374">
    <property type="entry name" value="OxRdtase_Mopterin-bd_sf"/>
</dbReference>
<sequence length="166" mass="18227">MRLSLLLIALATALAGPCALAQQVQRAGLLLVSWHTRDGRLLAEQTLDLGALDAMPQVDIVTSTPWTEGAKRFSGPAMARLAGLAGLSPVSVRVTAMNDYVAVIPAADWKDAPIVLATRLDGKVMRVRDKGPFWIMYPIDARPEFLQLNYRARMVWQVKSLDFVVE</sequence>
<dbReference type="RefSeq" id="WP_132029355.1">
    <property type="nucleotide sequence ID" value="NZ_SMAI01000001.1"/>
</dbReference>
<evidence type="ECO:0008006" key="4">
    <source>
        <dbReference type="Google" id="ProtNLM"/>
    </source>
</evidence>
<comment type="caution">
    <text evidence="2">The sequence shown here is derived from an EMBL/GenBank/DDBJ whole genome shotgun (WGS) entry which is preliminary data.</text>
</comment>
<evidence type="ECO:0000313" key="2">
    <source>
        <dbReference type="EMBL" id="TCT07908.1"/>
    </source>
</evidence>